<dbReference type="Proteomes" id="UP001604277">
    <property type="component" value="Unassembled WGS sequence"/>
</dbReference>
<evidence type="ECO:0000313" key="3">
    <source>
        <dbReference type="EMBL" id="KAL2489571.1"/>
    </source>
</evidence>
<accession>A0ABD1RN38</accession>
<dbReference type="CDD" id="cd00371">
    <property type="entry name" value="HMA"/>
    <property type="match status" value="1"/>
</dbReference>
<organism evidence="3 4">
    <name type="scientific">Forsythia ovata</name>
    <dbReference type="NCBI Taxonomy" id="205694"/>
    <lineage>
        <taxon>Eukaryota</taxon>
        <taxon>Viridiplantae</taxon>
        <taxon>Streptophyta</taxon>
        <taxon>Embryophyta</taxon>
        <taxon>Tracheophyta</taxon>
        <taxon>Spermatophyta</taxon>
        <taxon>Magnoliopsida</taxon>
        <taxon>eudicotyledons</taxon>
        <taxon>Gunneridae</taxon>
        <taxon>Pentapetalae</taxon>
        <taxon>asterids</taxon>
        <taxon>lamiids</taxon>
        <taxon>Lamiales</taxon>
        <taxon>Oleaceae</taxon>
        <taxon>Forsythieae</taxon>
        <taxon>Forsythia</taxon>
    </lineage>
</organism>
<sequence length="204" mass="23202">MACTSCSESTERVLLMVDGVNNVGLSPGKAKVHFDPNQFTQKEYVIIGGDIARRCVLGSLERQQLSGIAGRVAGTSFGRCVVGEHLKLYFNALVPAVVERLGDAQPVRDAARRLLLTPMEVKELELELELEKVSGVLKETETQNVHLKDEILLTKEQHQESGKKYEELELSHKKLQEQIAERRRDMVYKLKLCKRRYKLRKRKT</sequence>
<dbReference type="GO" id="GO:0016020">
    <property type="term" value="C:membrane"/>
    <property type="evidence" value="ECO:0007669"/>
    <property type="project" value="UniProtKB-SubCell"/>
</dbReference>
<dbReference type="AlphaFoldDB" id="A0ABD1RN38"/>
<dbReference type="InterPro" id="IPR006121">
    <property type="entry name" value="HMA_dom"/>
</dbReference>
<comment type="caution">
    <text evidence="3">The sequence shown here is derived from an EMBL/GenBank/DDBJ whole genome shotgun (WGS) entry which is preliminary data.</text>
</comment>
<evidence type="ECO:0000313" key="4">
    <source>
        <dbReference type="Proteomes" id="UP001604277"/>
    </source>
</evidence>
<gene>
    <name evidence="3" type="ORF">Fot_42863</name>
</gene>
<name>A0ABD1RN38_9LAMI</name>
<keyword evidence="4" id="KW-1185">Reference proteome</keyword>
<evidence type="ECO:0000256" key="2">
    <source>
        <dbReference type="SAM" id="Coils"/>
    </source>
</evidence>
<reference evidence="4" key="1">
    <citation type="submission" date="2024-07" db="EMBL/GenBank/DDBJ databases">
        <title>Two chromosome-level genome assemblies of Korean endemic species Abeliophyllum distichum and Forsythia ovata (Oleaceae).</title>
        <authorList>
            <person name="Jang H."/>
        </authorList>
    </citation>
    <scope>NUCLEOTIDE SEQUENCE [LARGE SCALE GENOMIC DNA]</scope>
</reference>
<dbReference type="GO" id="GO:0009626">
    <property type="term" value="P:plant-type hypersensitive response"/>
    <property type="evidence" value="ECO:0007669"/>
    <property type="project" value="UniProtKB-KW"/>
</dbReference>
<protein>
    <submittedName>
        <fullName evidence="3">Myosin-2 heavy chain</fullName>
    </submittedName>
</protein>
<feature type="coiled-coil region" evidence="2">
    <location>
        <begin position="130"/>
        <end position="185"/>
    </location>
</feature>
<dbReference type="Gene3D" id="3.30.70.100">
    <property type="match status" value="1"/>
</dbReference>
<comment type="subcellular location">
    <subcellularLocation>
        <location evidence="1">Membrane</location>
        <topology evidence="1">Peripheral membrane protein</topology>
    </subcellularLocation>
</comment>
<dbReference type="EMBL" id="JBFOLJ010000012">
    <property type="protein sequence ID" value="KAL2489571.1"/>
    <property type="molecule type" value="Genomic_DNA"/>
</dbReference>
<dbReference type="PANTHER" id="PTHR43049">
    <property type="entry name" value="EARLY ENDOSOME ANTIGEN"/>
    <property type="match status" value="1"/>
</dbReference>
<keyword evidence="2" id="KW-0175">Coiled coil</keyword>
<proteinExistence type="predicted"/>
<dbReference type="PANTHER" id="PTHR43049:SF1">
    <property type="entry name" value="EARLY ENDOSOME ANTIGEN"/>
    <property type="match status" value="1"/>
</dbReference>
<evidence type="ECO:0000256" key="1">
    <source>
        <dbReference type="ARBA" id="ARBA00004170"/>
    </source>
</evidence>